<comment type="subcellular location">
    <subcellularLocation>
        <location evidence="5 6">Cytoplasm</location>
    </subcellularLocation>
</comment>
<dbReference type="Gene3D" id="3.10.20.30">
    <property type="match status" value="1"/>
</dbReference>
<dbReference type="SUPFAM" id="SSF54285">
    <property type="entry name" value="MoaD/ThiS"/>
    <property type="match status" value="1"/>
</dbReference>
<keyword evidence="4 5" id="KW-0833">Ubl conjugation pathway</keyword>
<dbReference type="EMBL" id="ALBS01000211">
    <property type="protein sequence ID" value="EJT48160.1"/>
    <property type="molecule type" value="Genomic_DNA"/>
</dbReference>
<comment type="PTM">
    <text evidence="5">C-terminal thiocarboxylation occurs in 2 steps, it is first acyl-adenylated (-COAMP) via the hesA/moeB/thiF part of UBA4, then thiocarboxylated (-COSH) via the rhodanese domain of UBA4.</text>
</comment>
<comment type="similarity">
    <text evidence="5 6">Belongs to the URM1 family.</text>
</comment>
<dbReference type="HOGENOM" id="CLU_148208_0_1_1"/>
<name>J4UBD9_TRIAS</name>
<comment type="pathway">
    <text evidence="5 6">tRNA modification; 5-methoxycarbonylmethyl-2-thiouridine-tRNA biosynthesis.</text>
</comment>
<comment type="function">
    <text evidence="5">Acts as a sulfur carrier required for 2-thiolation of mcm(5)S(2)U at tRNA wobble positions of cytosolic tRNA(Lys), tRNA(Glu) and tRNA(Gln). Serves as sulfur donor in tRNA 2-thiolation reaction by being thiocarboxylated (-COSH) at its C-terminus by the MOCS3 homolog UBA4. The sulfur is then transferred to tRNA to form 2-thiolation of mcm(5)S(2)U. Prior mcm(5) tRNA modification by the elongator complex is required for 2-thiolation. Also acts as a ubiquitin-like protein (UBL) that is covalently conjugated via an isopeptide bond to lysine residues of target proteins such as AHP1. The thiocarboxylated form serves as substrate for conjugation and oxidative stress specifically induces the formation of UBL-protein conjugates.</text>
</comment>
<proteinExistence type="inferred from homology"/>
<sequence>MATAAVGQSNGLGYTKPNEAAVEALAQVPKSKGADDLEIKIEFGGGLHLIFSQKPKHTVYIPKTAPDGRPADVRFLISWMKDNLVSEREEMRPGILVLINDADWELEGELEYELKDRDEIVFISTLHGG</sequence>
<feature type="modified residue" description="1-thioglycine" evidence="5">
    <location>
        <position position="129"/>
    </location>
</feature>
<dbReference type="Proteomes" id="UP000002748">
    <property type="component" value="Unassembled WGS sequence"/>
</dbReference>
<dbReference type="GO" id="GO:0032447">
    <property type="term" value="P:protein urmylation"/>
    <property type="evidence" value="ECO:0007669"/>
    <property type="project" value="UniProtKB-UniRule"/>
</dbReference>
<evidence type="ECO:0000256" key="6">
    <source>
        <dbReference type="RuleBase" id="RU361182"/>
    </source>
</evidence>
<dbReference type="GO" id="GO:0002098">
    <property type="term" value="P:tRNA wobble uridine modification"/>
    <property type="evidence" value="ECO:0007669"/>
    <property type="project" value="UniProtKB-UniRule"/>
</dbReference>
<keyword evidence="1 5" id="KW-0963">Cytoplasm</keyword>
<keyword evidence="2 5" id="KW-1017">Isopeptide bond</keyword>
<dbReference type="VEuPathDB" id="FungiDB:A1Q1_02864"/>
<dbReference type="KEGG" id="tasa:A1Q1_02864"/>
<dbReference type="PANTHER" id="PTHR14986">
    <property type="entry name" value="RURM1 PROTEIN"/>
    <property type="match status" value="1"/>
</dbReference>
<evidence type="ECO:0000256" key="5">
    <source>
        <dbReference type="HAMAP-Rule" id="MF_03048"/>
    </source>
</evidence>
<accession>J4UBD9</accession>
<dbReference type="InterPro" id="IPR016155">
    <property type="entry name" value="Mopterin_synth/thiamin_S_b"/>
</dbReference>
<protein>
    <recommendedName>
        <fullName evidence="5 6">Ubiquitin-related modifier 1</fullName>
    </recommendedName>
</protein>
<dbReference type="HAMAP" id="MF_03048">
    <property type="entry name" value="Urm1"/>
    <property type="match status" value="1"/>
</dbReference>
<dbReference type="UniPathway" id="UPA00988"/>
<evidence type="ECO:0000256" key="3">
    <source>
        <dbReference type="ARBA" id="ARBA00022694"/>
    </source>
</evidence>
<dbReference type="Pfam" id="PF09138">
    <property type="entry name" value="Urm1"/>
    <property type="match status" value="1"/>
</dbReference>
<dbReference type="AlphaFoldDB" id="J4UBD9"/>
<reference evidence="7 8" key="1">
    <citation type="journal article" date="2012" name="Eukaryot. Cell">
        <title>Draft genome sequence of CBS 2479, the standard type strain of Trichosporon asahii.</title>
        <authorList>
            <person name="Yang R.Y."/>
            <person name="Li H.T."/>
            <person name="Zhu H."/>
            <person name="Zhou G.P."/>
            <person name="Wang M."/>
            <person name="Wang L."/>
        </authorList>
    </citation>
    <scope>NUCLEOTIDE SEQUENCE [LARGE SCALE GENOMIC DNA]</scope>
    <source>
        <strain evidence="8">ATCC 90039 / CBS 2479 / JCM 2466 / KCTC 7840 / NCYC 2677 / UAMH 7654</strain>
    </source>
</reference>
<evidence type="ECO:0000256" key="4">
    <source>
        <dbReference type="ARBA" id="ARBA00022786"/>
    </source>
</evidence>
<feature type="cross-link" description="Glycyl lysine isopeptide (Gly-Lys) (interchain with K-? in acceptor proteins)" evidence="5">
    <location>
        <position position="129"/>
    </location>
</feature>
<dbReference type="InterPro" id="IPR015221">
    <property type="entry name" value="Urm1"/>
</dbReference>
<organism evidence="7 8">
    <name type="scientific">Trichosporon asahii var. asahii (strain ATCC 90039 / CBS 2479 / JCM 2466 / KCTC 7840 / NBRC 103889/ NCYC 2677 / UAMH 7654)</name>
    <name type="common">Yeast</name>
    <dbReference type="NCBI Taxonomy" id="1186058"/>
    <lineage>
        <taxon>Eukaryota</taxon>
        <taxon>Fungi</taxon>
        <taxon>Dikarya</taxon>
        <taxon>Basidiomycota</taxon>
        <taxon>Agaricomycotina</taxon>
        <taxon>Tremellomycetes</taxon>
        <taxon>Trichosporonales</taxon>
        <taxon>Trichosporonaceae</taxon>
        <taxon>Trichosporon</taxon>
    </lineage>
</organism>
<comment type="caution">
    <text evidence="7">The sequence shown here is derived from an EMBL/GenBank/DDBJ whole genome shotgun (WGS) entry which is preliminary data.</text>
</comment>
<dbReference type="InterPro" id="IPR012675">
    <property type="entry name" value="Beta-grasp_dom_sf"/>
</dbReference>
<evidence type="ECO:0000256" key="1">
    <source>
        <dbReference type="ARBA" id="ARBA00022490"/>
    </source>
</evidence>
<dbReference type="RefSeq" id="XP_014179568.1">
    <property type="nucleotide sequence ID" value="XM_014324093.1"/>
</dbReference>
<dbReference type="GO" id="GO:0005829">
    <property type="term" value="C:cytosol"/>
    <property type="evidence" value="ECO:0007669"/>
    <property type="project" value="UniProtKB-UniRule"/>
</dbReference>
<dbReference type="CDD" id="cd01764">
    <property type="entry name" value="Ubl_Urm1"/>
    <property type="match status" value="1"/>
</dbReference>
<evidence type="ECO:0000313" key="8">
    <source>
        <dbReference type="Proteomes" id="UP000002748"/>
    </source>
</evidence>
<dbReference type="OrthoDB" id="10248987at2759"/>
<evidence type="ECO:0000256" key="2">
    <source>
        <dbReference type="ARBA" id="ARBA00022499"/>
    </source>
</evidence>
<gene>
    <name evidence="5" type="primary">URM1</name>
    <name evidence="7" type="ORF">A1Q1_02864</name>
</gene>
<evidence type="ECO:0000313" key="7">
    <source>
        <dbReference type="EMBL" id="EJT48160.1"/>
    </source>
</evidence>
<dbReference type="GO" id="GO:0034227">
    <property type="term" value="P:tRNA thio-modification"/>
    <property type="evidence" value="ECO:0007669"/>
    <property type="project" value="UniProtKB-UniRule"/>
</dbReference>
<dbReference type="GeneID" id="25986377"/>
<keyword evidence="3 5" id="KW-0819">tRNA processing</keyword>